<keyword evidence="8" id="KW-0119">Carbohydrate metabolism</keyword>
<dbReference type="STRING" id="225164.V3ZUU2"/>
<dbReference type="OMA" id="SMSADRF"/>
<dbReference type="Proteomes" id="UP000030746">
    <property type="component" value="Unassembled WGS sequence"/>
</dbReference>
<comment type="similarity">
    <text evidence="3">Belongs to the YdjC deacetylase family.</text>
</comment>
<dbReference type="GeneID" id="20234860"/>
<dbReference type="Gene3D" id="3.20.20.370">
    <property type="entry name" value="Glycoside hydrolase/deacetylase"/>
    <property type="match status" value="1"/>
</dbReference>
<dbReference type="RefSeq" id="XP_009054038.1">
    <property type="nucleotide sequence ID" value="XM_009055790.1"/>
</dbReference>
<name>V3ZUU2_LOTGI</name>
<dbReference type="GO" id="GO:0016787">
    <property type="term" value="F:hydrolase activity"/>
    <property type="evidence" value="ECO:0007669"/>
    <property type="project" value="UniProtKB-KW"/>
</dbReference>
<dbReference type="KEGG" id="lgi:LOTGIDRAFT_144654"/>
<comment type="function">
    <text evidence="2">Probably catalyzes the deacetylation of acetylated carbohydrates an important step in the degradation of oligosaccharides.</text>
</comment>
<evidence type="ECO:0000313" key="10">
    <source>
        <dbReference type="Proteomes" id="UP000030746"/>
    </source>
</evidence>
<dbReference type="PANTHER" id="PTHR31609">
    <property type="entry name" value="YDJC DEACETYLASE FAMILY MEMBER"/>
    <property type="match status" value="1"/>
</dbReference>
<evidence type="ECO:0000256" key="7">
    <source>
        <dbReference type="ARBA" id="ARBA00022842"/>
    </source>
</evidence>
<keyword evidence="5" id="KW-0479">Metal-binding</keyword>
<keyword evidence="7" id="KW-0460">Magnesium</keyword>
<dbReference type="SUPFAM" id="SSF88713">
    <property type="entry name" value="Glycoside hydrolase/deacetylase"/>
    <property type="match status" value="1"/>
</dbReference>
<dbReference type="OrthoDB" id="8908051at2759"/>
<proteinExistence type="inferred from homology"/>
<dbReference type="EMBL" id="KB201657">
    <property type="protein sequence ID" value="ESO95263.1"/>
    <property type="molecule type" value="Genomic_DNA"/>
</dbReference>
<dbReference type="AlphaFoldDB" id="V3ZUU2"/>
<accession>V3ZUU2</accession>
<keyword evidence="10" id="KW-1185">Reference proteome</keyword>
<dbReference type="PANTHER" id="PTHR31609:SF1">
    <property type="entry name" value="CARBOHYDRATE DEACETYLASE"/>
    <property type="match status" value="1"/>
</dbReference>
<dbReference type="GO" id="GO:0019213">
    <property type="term" value="F:deacetylase activity"/>
    <property type="evidence" value="ECO:0007669"/>
    <property type="project" value="TreeGrafter"/>
</dbReference>
<gene>
    <name evidence="9" type="ORF">LOTGIDRAFT_144654</name>
</gene>
<dbReference type="CTD" id="20234860"/>
<organism evidence="9 10">
    <name type="scientific">Lottia gigantea</name>
    <name type="common">Giant owl limpet</name>
    <dbReference type="NCBI Taxonomy" id="225164"/>
    <lineage>
        <taxon>Eukaryota</taxon>
        <taxon>Metazoa</taxon>
        <taxon>Spiralia</taxon>
        <taxon>Lophotrochozoa</taxon>
        <taxon>Mollusca</taxon>
        <taxon>Gastropoda</taxon>
        <taxon>Patellogastropoda</taxon>
        <taxon>Lottioidea</taxon>
        <taxon>Lottiidae</taxon>
        <taxon>Lottia</taxon>
    </lineage>
</organism>
<evidence type="ECO:0000256" key="6">
    <source>
        <dbReference type="ARBA" id="ARBA00022801"/>
    </source>
</evidence>
<evidence type="ECO:0000256" key="3">
    <source>
        <dbReference type="ARBA" id="ARBA00008843"/>
    </source>
</evidence>
<protein>
    <recommendedName>
        <fullName evidence="4">Carbohydrate deacetylase</fullName>
    </recommendedName>
</protein>
<reference evidence="9 10" key="1">
    <citation type="journal article" date="2013" name="Nature">
        <title>Insights into bilaterian evolution from three spiralian genomes.</title>
        <authorList>
            <person name="Simakov O."/>
            <person name="Marletaz F."/>
            <person name="Cho S.J."/>
            <person name="Edsinger-Gonzales E."/>
            <person name="Havlak P."/>
            <person name="Hellsten U."/>
            <person name="Kuo D.H."/>
            <person name="Larsson T."/>
            <person name="Lv J."/>
            <person name="Arendt D."/>
            <person name="Savage R."/>
            <person name="Osoegawa K."/>
            <person name="de Jong P."/>
            <person name="Grimwood J."/>
            <person name="Chapman J.A."/>
            <person name="Shapiro H."/>
            <person name="Aerts A."/>
            <person name="Otillar R.P."/>
            <person name="Terry A.Y."/>
            <person name="Boore J.L."/>
            <person name="Grigoriev I.V."/>
            <person name="Lindberg D.R."/>
            <person name="Seaver E.C."/>
            <person name="Weisblat D.A."/>
            <person name="Putnam N.H."/>
            <person name="Rokhsar D.S."/>
        </authorList>
    </citation>
    <scope>NUCLEOTIDE SEQUENCE [LARGE SCALE GENOMIC DNA]</scope>
</reference>
<feature type="non-terminal residue" evidence="9">
    <location>
        <position position="1"/>
    </location>
</feature>
<dbReference type="GO" id="GO:0046872">
    <property type="term" value="F:metal ion binding"/>
    <property type="evidence" value="ECO:0007669"/>
    <property type="project" value="UniProtKB-KW"/>
</dbReference>
<dbReference type="InterPro" id="IPR006879">
    <property type="entry name" value="YdjC-like"/>
</dbReference>
<evidence type="ECO:0000256" key="4">
    <source>
        <dbReference type="ARBA" id="ARBA00018477"/>
    </source>
</evidence>
<evidence type="ECO:0000256" key="2">
    <source>
        <dbReference type="ARBA" id="ARBA00003451"/>
    </source>
</evidence>
<evidence type="ECO:0000313" key="9">
    <source>
        <dbReference type="EMBL" id="ESO95263.1"/>
    </source>
</evidence>
<comment type="cofactor">
    <cofactor evidence="1">
        <name>Mg(2+)</name>
        <dbReference type="ChEBI" id="CHEBI:18420"/>
    </cofactor>
</comment>
<keyword evidence="6" id="KW-0378">Hydrolase</keyword>
<dbReference type="InterPro" id="IPR011330">
    <property type="entry name" value="Glyco_hydro/deAcase_b/a-brl"/>
</dbReference>
<dbReference type="Pfam" id="PF04794">
    <property type="entry name" value="YdjC"/>
    <property type="match status" value="1"/>
</dbReference>
<dbReference type="HOGENOM" id="CLU_1424609_0_0_1"/>
<evidence type="ECO:0000256" key="5">
    <source>
        <dbReference type="ARBA" id="ARBA00022723"/>
    </source>
</evidence>
<sequence length="193" mass="22005">QVKLEMRRQIEKYKELTGQFPTYIDGHQHVHVTDIRESYSQVLQEYNIKYTRQCAELHMETMDHMSEDLKNFLILKAKEAQISKPVYKQHGIWSPDGFVGLSTMGSNMNLERLHSIITTAFTECDMGNNPVCELMVHPGYQTIGEGGCGDGPDDFSKSRDREHELGILTGSAIKEFLKESDIILISYCDVTVN</sequence>
<evidence type="ECO:0000256" key="1">
    <source>
        <dbReference type="ARBA" id="ARBA00001946"/>
    </source>
</evidence>
<evidence type="ECO:0000256" key="8">
    <source>
        <dbReference type="ARBA" id="ARBA00023277"/>
    </source>
</evidence>
<dbReference type="GO" id="GO:0005975">
    <property type="term" value="P:carbohydrate metabolic process"/>
    <property type="evidence" value="ECO:0007669"/>
    <property type="project" value="InterPro"/>
</dbReference>